<accession>A0A2A2TEQ6</accession>
<keyword evidence="2" id="KW-0732">Signal</keyword>
<gene>
    <name evidence="3" type="ORF">CK510_20965</name>
</gene>
<evidence type="ECO:0000313" key="4">
    <source>
        <dbReference type="Proteomes" id="UP000218238"/>
    </source>
</evidence>
<dbReference type="RefSeq" id="WP_095723550.1">
    <property type="nucleotide sequence ID" value="NZ_NTFS01000279.1"/>
</dbReference>
<dbReference type="Proteomes" id="UP000218238">
    <property type="component" value="Unassembled WGS sequence"/>
</dbReference>
<feature type="chain" id="PRO_5012742596" evidence="2">
    <location>
        <begin position="27"/>
        <end position="116"/>
    </location>
</feature>
<evidence type="ECO:0000256" key="1">
    <source>
        <dbReference type="SAM" id="MobiDB-lite"/>
    </source>
</evidence>
<evidence type="ECO:0000313" key="3">
    <source>
        <dbReference type="EMBL" id="PAX52128.1"/>
    </source>
</evidence>
<reference evidence="3 4" key="1">
    <citation type="submission" date="2017-08" db="EMBL/GenBank/DDBJ databases">
        <title>Draft genome sequence of filamentous cyanobacterium Calothrix elsteri CCALA 953.</title>
        <authorList>
            <person name="Gagunashvili A.N."/>
            <person name="Elster J."/>
            <person name="Andresson O.S."/>
        </authorList>
    </citation>
    <scope>NUCLEOTIDE SEQUENCE [LARGE SCALE GENOMIC DNA]</scope>
    <source>
        <strain evidence="3 4">CCALA 953</strain>
    </source>
</reference>
<feature type="signal peptide" evidence="2">
    <location>
        <begin position="1"/>
        <end position="26"/>
    </location>
</feature>
<dbReference type="EMBL" id="NTFS01000279">
    <property type="protein sequence ID" value="PAX52128.1"/>
    <property type="molecule type" value="Genomic_DNA"/>
</dbReference>
<dbReference type="OrthoDB" id="514569at2"/>
<name>A0A2A2TEQ6_9CYAN</name>
<dbReference type="AlphaFoldDB" id="A0A2A2TEQ6"/>
<evidence type="ECO:0000256" key="2">
    <source>
        <dbReference type="SAM" id="SignalP"/>
    </source>
</evidence>
<organism evidence="3 4">
    <name type="scientific">Brunnivagina elsteri CCALA 953</name>
    <dbReference type="NCBI Taxonomy" id="987040"/>
    <lineage>
        <taxon>Bacteria</taxon>
        <taxon>Bacillati</taxon>
        <taxon>Cyanobacteriota</taxon>
        <taxon>Cyanophyceae</taxon>
        <taxon>Nostocales</taxon>
        <taxon>Calotrichaceae</taxon>
        <taxon>Brunnivagina</taxon>
    </lineage>
</organism>
<feature type="compositionally biased region" description="Polar residues" evidence="1">
    <location>
        <begin position="76"/>
        <end position="89"/>
    </location>
</feature>
<feature type="region of interest" description="Disordered" evidence="1">
    <location>
        <begin position="58"/>
        <end position="89"/>
    </location>
</feature>
<keyword evidence="4" id="KW-1185">Reference proteome</keyword>
<comment type="caution">
    <text evidence="3">The sequence shown here is derived from an EMBL/GenBank/DDBJ whole genome shotgun (WGS) entry which is preliminary data.</text>
</comment>
<sequence>MINRIRTTIMGMSLLATALVSTTAMAAQPQVEIISKSCIDAVQPTKYTLVSSRPLQPNSSLPITAPGGSTEKKTCETTNAPGTNSQGVNGTSRCTTCTYSSNGHVTVNCIFIAPKK</sequence>
<protein>
    <submittedName>
        <fullName evidence="3">Uncharacterized protein</fullName>
    </submittedName>
</protein>
<proteinExistence type="predicted"/>